<evidence type="ECO:0000313" key="16">
    <source>
        <dbReference type="EMBL" id="HIU54263.1"/>
    </source>
</evidence>
<evidence type="ECO:0000259" key="14">
    <source>
        <dbReference type="Pfam" id="PF00905"/>
    </source>
</evidence>
<keyword evidence="9" id="KW-0133">Cell shape</keyword>
<dbReference type="NCBIfam" id="TIGR03423">
    <property type="entry name" value="pbp2_mrdA"/>
    <property type="match status" value="1"/>
</dbReference>
<comment type="subcellular location">
    <subcellularLocation>
        <location evidence="2">Cell membrane</location>
    </subcellularLocation>
    <subcellularLocation>
        <location evidence="1">Membrane</location>
        <topology evidence="1">Single-pass membrane protein</topology>
    </subcellularLocation>
</comment>
<dbReference type="PANTHER" id="PTHR30627">
    <property type="entry name" value="PEPTIDOGLYCAN D,D-TRANSPEPTIDASE"/>
    <property type="match status" value="1"/>
</dbReference>
<dbReference type="EC" id="3.4.16.4" evidence="16"/>
<dbReference type="Gene3D" id="3.40.710.10">
    <property type="entry name" value="DD-peptidase/beta-lactamase superfamily"/>
    <property type="match status" value="1"/>
</dbReference>
<dbReference type="SUPFAM" id="SSF56601">
    <property type="entry name" value="beta-lactamase/transpeptidase-like"/>
    <property type="match status" value="1"/>
</dbReference>
<dbReference type="InterPro" id="IPR050515">
    <property type="entry name" value="Beta-lactam/transpept"/>
</dbReference>
<dbReference type="InterPro" id="IPR036138">
    <property type="entry name" value="PBP_dimer_sf"/>
</dbReference>
<dbReference type="GO" id="GO:0008360">
    <property type="term" value="P:regulation of cell shape"/>
    <property type="evidence" value="ECO:0007669"/>
    <property type="project" value="UniProtKB-KW"/>
</dbReference>
<evidence type="ECO:0000256" key="8">
    <source>
        <dbReference type="ARBA" id="ARBA00022801"/>
    </source>
</evidence>
<keyword evidence="3" id="KW-1003">Cell membrane</keyword>
<keyword evidence="12" id="KW-0472">Membrane</keyword>
<dbReference type="PANTHER" id="PTHR30627:SF2">
    <property type="entry name" value="PEPTIDOGLYCAN D,D-TRANSPEPTIDASE MRDA"/>
    <property type="match status" value="1"/>
</dbReference>
<keyword evidence="10" id="KW-0573">Peptidoglycan synthesis</keyword>
<dbReference type="Proteomes" id="UP000824112">
    <property type="component" value="Unassembled WGS sequence"/>
</dbReference>
<dbReference type="Gene3D" id="3.90.1310.10">
    <property type="entry name" value="Penicillin-binding protein 2a (Domain 2)"/>
    <property type="match status" value="1"/>
</dbReference>
<reference evidence="16" key="2">
    <citation type="journal article" date="2021" name="PeerJ">
        <title>Extensive microbial diversity within the chicken gut microbiome revealed by metagenomics and culture.</title>
        <authorList>
            <person name="Gilroy R."/>
            <person name="Ravi A."/>
            <person name="Getino M."/>
            <person name="Pursley I."/>
            <person name="Horton D.L."/>
            <person name="Alikhan N.F."/>
            <person name="Baker D."/>
            <person name="Gharbi K."/>
            <person name="Hall N."/>
            <person name="Watson M."/>
            <person name="Adriaenssens E.M."/>
            <person name="Foster-Nyarko E."/>
            <person name="Jarju S."/>
            <person name="Secka A."/>
            <person name="Antonio M."/>
            <person name="Oren A."/>
            <person name="Chaudhuri R.R."/>
            <person name="La Ragione R."/>
            <person name="Hildebrand F."/>
            <person name="Pallen M.J."/>
        </authorList>
    </citation>
    <scope>NUCLEOTIDE SEQUENCE</scope>
    <source>
        <strain evidence="16">CHK158-818</strain>
    </source>
</reference>
<feature type="domain" description="Penicillin-binding protein transpeptidase" evidence="14">
    <location>
        <begin position="245"/>
        <end position="563"/>
    </location>
</feature>
<evidence type="ECO:0000256" key="5">
    <source>
        <dbReference type="ARBA" id="ARBA00022645"/>
    </source>
</evidence>
<evidence type="ECO:0000256" key="13">
    <source>
        <dbReference type="ARBA" id="ARBA00023316"/>
    </source>
</evidence>
<dbReference type="EMBL" id="DVNA01000008">
    <property type="protein sequence ID" value="HIU54263.1"/>
    <property type="molecule type" value="Genomic_DNA"/>
</dbReference>
<dbReference type="GO" id="GO:0008658">
    <property type="term" value="F:penicillin binding"/>
    <property type="evidence" value="ECO:0007669"/>
    <property type="project" value="InterPro"/>
</dbReference>
<dbReference type="GO" id="GO:0009252">
    <property type="term" value="P:peptidoglycan biosynthetic process"/>
    <property type="evidence" value="ECO:0007669"/>
    <property type="project" value="UniProtKB-KW"/>
</dbReference>
<organism evidence="16 17">
    <name type="scientific">Candidatus Gallibacteroides avistercoris</name>
    <dbReference type="NCBI Taxonomy" id="2840833"/>
    <lineage>
        <taxon>Bacteria</taxon>
        <taxon>Pseudomonadati</taxon>
        <taxon>Bacteroidota</taxon>
        <taxon>Bacteroidia</taxon>
        <taxon>Bacteroidales</taxon>
        <taxon>Bacteroidaceae</taxon>
        <taxon>Bacteroidaceae incertae sedis</taxon>
        <taxon>Candidatus Gallibacteroides</taxon>
    </lineage>
</organism>
<keyword evidence="8 16" id="KW-0378">Hydrolase</keyword>
<dbReference type="GO" id="GO:0006508">
    <property type="term" value="P:proteolysis"/>
    <property type="evidence" value="ECO:0007669"/>
    <property type="project" value="UniProtKB-KW"/>
</dbReference>
<protein>
    <submittedName>
        <fullName evidence="16">Penicillin-binding protein 2</fullName>
        <ecNumber evidence="16">3.4.16.4</ecNumber>
    </submittedName>
</protein>
<dbReference type="InterPro" id="IPR012338">
    <property type="entry name" value="Beta-lactam/transpept-like"/>
</dbReference>
<evidence type="ECO:0000256" key="7">
    <source>
        <dbReference type="ARBA" id="ARBA00022692"/>
    </source>
</evidence>
<evidence type="ECO:0000259" key="15">
    <source>
        <dbReference type="Pfam" id="PF03717"/>
    </source>
</evidence>
<evidence type="ECO:0000256" key="3">
    <source>
        <dbReference type="ARBA" id="ARBA00022475"/>
    </source>
</evidence>
<proteinExistence type="predicted"/>
<dbReference type="Gene3D" id="3.30.1390.30">
    <property type="entry name" value="Penicillin-binding protein 2a, domain 3"/>
    <property type="match status" value="1"/>
</dbReference>
<dbReference type="GO" id="GO:0071555">
    <property type="term" value="P:cell wall organization"/>
    <property type="evidence" value="ECO:0007669"/>
    <property type="project" value="UniProtKB-KW"/>
</dbReference>
<evidence type="ECO:0000256" key="10">
    <source>
        <dbReference type="ARBA" id="ARBA00022984"/>
    </source>
</evidence>
<dbReference type="GO" id="GO:0071972">
    <property type="term" value="F:peptidoglycan L,D-transpeptidase activity"/>
    <property type="evidence" value="ECO:0007669"/>
    <property type="project" value="TreeGrafter"/>
</dbReference>
<keyword evidence="7" id="KW-0812">Transmembrane</keyword>
<evidence type="ECO:0000256" key="9">
    <source>
        <dbReference type="ARBA" id="ARBA00022960"/>
    </source>
</evidence>
<gene>
    <name evidence="16" type="primary">mrdA</name>
    <name evidence="16" type="ORF">IAB03_00480</name>
</gene>
<evidence type="ECO:0000313" key="17">
    <source>
        <dbReference type="Proteomes" id="UP000824112"/>
    </source>
</evidence>
<dbReference type="InterPro" id="IPR005311">
    <property type="entry name" value="PBP_dimer"/>
</dbReference>
<dbReference type="SUPFAM" id="SSF56519">
    <property type="entry name" value="Penicillin binding protein dimerisation domain"/>
    <property type="match status" value="1"/>
</dbReference>
<reference evidence="16" key="1">
    <citation type="submission" date="2020-10" db="EMBL/GenBank/DDBJ databases">
        <authorList>
            <person name="Gilroy R."/>
        </authorList>
    </citation>
    <scope>NUCLEOTIDE SEQUENCE</scope>
    <source>
        <strain evidence="16">CHK158-818</strain>
    </source>
</reference>
<comment type="caution">
    <text evidence="16">The sequence shown here is derived from an EMBL/GenBank/DDBJ whole genome shotgun (WGS) entry which is preliminary data.</text>
</comment>
<name>A0A9D1SC86_9BACT</name>
<dbReference type="Pfam" id="PF00905">
    <property type="entry name" value="Transpeptidase"/>
    <property type="match status" value="1"/>
</dbReference>
<keyword evidence="5 16" id="KW-0121">Carboxypeptidase</keyword>
<dbReference type="FunFam" id="3.40.710.10:FF:000024">
    <property type="entry name" value="Penicillin-binding protein 2"/>
    <property type="match status" value="1"/>
</dbReference>
<dbReference type="InterPro" id="IPR017790">
    <property type="entry name" value="Penicillin-binding_protein_2"/>
</dbReference>
<dbReference type="GO" id="GO:0005886">
    <property type="term" value="C:plasma membrane"/>
    <property type="evidence" value="ECO:0007669"/>
    <property type="project" value="UniProtKB-SubCell"/>
</dbReference>
<dbReference type="GO" id="GO:0009002">
    <property type="term" value="F:serine-type D-Ala-D-Ala carboxypeptidase activity"/>
    <property type="evidence" value="ECO:0007669"/>
    <property type="project" value="UniProtKB-EC"/>
</dbReference>
<keyword evidence="11" id="KW-1133">Transmembrane helix</keyword>
<evidence type="ECO:0000256" key="2">
    <source>
        <dbReference type="ARBA" id="ARBA00004236"/>
    </source>
</evidence>
<evidence type="ECO:0000256" key="4">
    <source>
        <dbReference type="ARBA" id="ARBA00022519"/>
    </source>
</evidence>
<keyword evidence="4" id="KW-0997">Cell inner membrane</keyword>
<keyword evidence="6" id="KW-0645">Protease</keyword>
<evidence type="ECO:0000256" key="1">
    <source>
        <dbReference type="ARBA" id="ARBA00004167"/>
    </source>
</evidence>
<dbReference type="Pfam" id="PF03717">
    <property type="entry name" value="PBP_dimer"/>
    <property type="match status" value="1"/>
</dbReference>
<sequence>MVVVLFLIYVIRLFVLQVMENDYKSFADSNAFLKKTQYPSRGLIYDRNGKLLVYNQPAYDVMLIMREVEPFDTLDFCQTLGITREEFDRRVVNMKDRRKNPGYSSYTPQTFMTQLSAKDYGRLQEKLYKFPGFYTQNRMLRQYAFATSPHILGNLREVSQREIEKDDYYVRGDNIGDLGVEKSYETYLRGIKGKEILLRDAHGRIKGRYEDGRYDIPPQSGKNLKLSIDVDLQMYGEQLMQNKKGAIVAIEPATGEILAMVSSPTYDPSLLVGRQRGNNYMALIKDPQKPLFDRTVSMANPPGSTFKPAQGLIFLQEEIVTEQTLYPCASGFNVGNFHLGCHSHSSPLALAPAIATSCNAYFCYGLRSMLENRTKYPDIVTALNTWRDYMKSMGYGYKLGVDIPNEVRGFIPNGNFYSDKVFHTTRWRALNIISIAIGQGEILATPVQICNLAATIANRGYYIIPHVVKEIQDTVIPAQYTEKHHTMVQRHNYEIVVEGMRNAVLGGTCRLAAFPGVEVCGKTGTTQNPHGKDHSVFMGFAPKENPQIAVVVYVENAGFGATYGVPIGSLMMEKYLNDTISVERKYLEERMFNSNTMIYSGIFARD</sequence>
<dbReference type="InterPro" id="IPR001460">
    <property type="entry name" value="PCN-bd_Tpept"/>
</dbReference>
<evidence type="ECO:0000256" key="12">
    <source>
        <dbReference type="ARBA" id="ARBA00023136"/>
    </source>
</evidence>
<dbReference type="AlphaFoldDB" id="A0A9D1SC86"/>
<evidence type="ECO:0000256" key="6">
    <source>
        <dbReference type="ARBA" id="ARBA00022670"/>
    </source>
</evidence>
<feature type="domain" description="Penicillin-binding protein dimerisation" evidence="15">
    <location>
        <begin position="37"/>
        <end position="207"/>
    </location>
</feature>
<accession>A0A9D1SC86</accession>
<evidence type="ECO:0000256" key="11">
    <source>
        <dbReference type="ARBA" id="ARBA00022989"/>
    </source>
</evidence>
<keyword evidence="13" id="KW-0961">Cell wall biogenesis/degradation</keyword>